<dbReference type="Proteomes" id="UP000427716">
    <property type="component" value="Chromosome"/>
</dbReference>
<dbReference type="Pfam" id="PF02661">
    <property type="entry name" value="Fic"/>
    <property type="match status" value="1"/>
</dbReference>
<proteinExistence type="predicted"/>
<dbReference type="PANTHER" id="PTHR13504:SF39">
    <property type="entry name" value="CELL FILAMENTATION PROTEIN"/>
    <property type="match status" value="1"/>
</dbReference>
<dbReference type="KEGG" id="ghl:GM160_04250"/>
<feature type="active site" evidence="1">
    <location>
        <position position="141"/>
    </location>
</feature>
<reference evidence="3 4" key="1">
    <citation type="submission" date="2019-11" db="EMBL/GenBank/DDBJ databases">
        <authorList>
            <person name="Zhang J."/>
            <person name="Sun C."/>
        </authorList>
    </citation>
    <scope>NUCLEOTIDE SEQUENCE [LARGE SCALE GENOMIC DNA]</scope>
    <source>
        <strain evidence="4">sp2</strain>
    </source>
</reference>
<dbReference type="SUPFAM" id="SSF140931">
    <property type="entry name" value="Fic-like"/>
    <property type="match status" value="1"/>
</dbReference>
<protein>
    <submittedName>
        <fullName evidence="3">Cell filamentation protein Fic</fullName>
    </submittedName>
</protein>
<feature type="domain" description="Fido" evidence="2">
    <location>
        <begin position="59"/>
        <end position="200"/>
    </location>
</feature>
<organism evidence="3 4">
    <name type="scientific">Guyparkeria halophila</name>
    <dbReference type="NCBI Taxonomy" id="47960"/>
    <lineage>
        <taxon>Bacteria</taxon>
        <taxon>Pseudomonadati</taxon>
        <taxon>Pseudomonadota</taxon>
        <taxon>Gammaproteobacteria</taxon>
        <taxon>Chromatiales</taxon>
        <taxon>Thioalkalibacteraceae</taxon>
        <taxon>Guyparkeria</taxon>
    </lineage>
</organism>
<sequence>MTRYTVEGSEGEYEPGSNALVLKNKLGITDPAEMQEAETELLLDLYTYVFGSVSPQQRLTVALIKEWHRKWLGNLFDWAGEERSVNMTKGGFLFAAAGQVPQLLEQFERESLAPLTPCYGMDRDAAAVAIAEVHVEFILIHPFREGNGRIARLVADVMASQAGLGQLDYTPWEREKERYVAAIHAGLDRDYGPMAEWVKRALAA</sequence>
<dbReference type="EMBL" id="CP046415">
    <property type="protein sequence ID" value="QGT78170.1"/>
    <property type="molecule type" value="Genomic_DNA"/>
</dbReference>
<dbReference type="PROSITE" id="PS51459">
    <property type="entry name" value="FIDO"/>
    <property type="match status" value="1"/>
</dbReference>
<keyword evidence="4" id="KW-1185">Reference proteome</keyword>
<name>A0A6I6CXR7_9GAMM</name>
<evidence type="ECO:0000313" key="4">
    <source>
        <dbReference type="Proteomes" id="UP000427716"/>
    </source>
</evidence>
<gene>
    <name evidence="3" type="ORF">GM160_04250</name>
</gene>
<accession>A0A6I6CXR7</accession>
<dbReference type="InterPro" id="IPR040198">
    <property type="entry name" value="Fido_containing"/>
</dbReference>
<evidence type="ECO:0000256" key="1">
    <source>
        <dbReference type="PIRSR" id="PIRSR640198-1"/>
    </source>
</evidence>
<dbReference type="RefSeq" id="WP_156573426.1">
    <property type="nucleotide sequence ID" value="NZ_CP046415.1"/>
</dbReference>
<dbReference type="InterPro" id="IPR036597">
    <property type="entry name" value="Fido-like_dom_sf"/>
</dbReference>
<dbReference type="PANTHER" id="PTHR13504">
    <property type="entry name" value="FIDO DOMAIN-CONTAINING PROTEIN DDB_G0283145"/>
    <property type="match status" value="1"/>
</dbReference>
<evidence type="ECO:0000259" key="2">
    <source>
        <dbReference type="PROSITE" id="PS51459"/>
    </source>
</evidence>
<evidence type="ECO:0000313" key="3">
    <source>
        <dbReference type="EMBL" id="QGT78170.1"/>
    </source>
</evidence>
<dbReference type="Gene3D" id="1.10.3290.10">
    <property type="entry name" value="Fido-like domain"/>
    <property type="match status" value="1"/>
</dbReference>
<dbReference type="InterPro" id="IPR003812">
    <property type="entry name" value="Fido"/>
</dbReference>
<dbReference type="AlphaFoldDB" id="A0A6I6CXR7"/>